<feature type="domain" description="S-Me-THD-like C-terminal" evidence="2">
    <location>
        <begin position="166"/>
        <end position="338"/>
    </location>
</feature>
<feature type="domain" description="S-Me-THD N-terminal" evidence="1">
    <location>
        <begin position="9"/>
        <end position="159"/>
    </location>
</feature>
<dbReference type="InterPro" id="IPR010318">
    <property type="entry name" value="S-Me-THD_N"/>
</dbReference>
<dbReference type="Pfam" id="PF20906">
    <property type="entry name" value="S-Me-THD_C"/>
    <property type="match status" value="1"/>
</dbReference>
<proteinExistence type="predicted"/>
<protein>
    <submittedName>
        <fullName evidence="3">DUF917 domain-containing protein</fullName>
    </submittedName>
</protein>
<organism evidence="3 4">
    <name type="scientific">Ornithinimicrobium ciconiae</name>
    <dbReference type="NCBI Taxonomy" id="2594265"/>
    <lineage>
        <taxon>Bacteria</taxon>
        <taxon>Bacillati</taxon>
        <taxon>Actinomycetota</taxon>
        <taxon>Actinomycetes</taxon>
        <taxon>Micrococcales</taxon>
        <taxon>Ornithinimicrobiaceae</taxon>
        <taxon>Ornithinimicrobium</taxon>
    </lineage>
</organism>
<dbReference type="Gene3D" id="3.40.1610.10">
    <property type="entry name" value="CV3147-like domain"/>
    <property type="match status" value="1"/>
</dbReference>
<evidence type="ECO:0000313" key="3">
    <source>
        <dbReference type="EMBL" id="QDO89527.1"/>
    </source>
</evidence>
<dbReference type="AlphaFoldDB" id="A0A516GDE7"/>
<accession>A0A516GDE7</accession>
<dbReference type="KEGG" id="orz:FNH13_15275"/>
<evidence type="ECO:0000259" key="1">
    <source>
        <dbReference type="Pfam" id="PF06032"/>
    </source>
</evidence>
<dbReference type="OrthoDB" id="3170437at2"/>
<name>A0A516GDE7_9MICO</name>
<evidence type="ECO:0000259" key="2">
    <source>
        <dbReference type="Pfam" id="PF20906"/>
    </source>
</evidence>
<dbReference type="Proteomes" id="UP000315395">
    <property type="component" value="Chromosome"/>
</dbReference>
<dbReference type="RefSeq" id="WP_143784213.1">
    <property type="nucleotide sequence ID" value="NZ_CP041616.1"/>
</dbReference>
<evidence type="ECO:0000313" key="4">
    <source>
        <dbReference type="Proteomes" id="UP000315395"/>
    </source>
</evidence>
<dbReference type="InterPro" id="IPR048350">
    <property type="entry name" value="S-Me-THD-like_C"/>
</dbReference>
<dbReference type="InterPro" id="IPR027479">
    <property type="entry name" value="S-Me-THD_N_sf"/>
</dbReference>
<reference evidence="3 4" key="1">
    <citation type="submission" date="2019-07" db="EMBL/GenBank/DDBJ databases">
        <title>complete genome sequencing of Ornithinimicrobium sp. H23M54.</title>
        <authorList>
            <person name="Bae J.-W."/>
            <person name="Lee S.-Y."/>
        </authorList>
    </citation>
    <scope>NUCLEOTIDE SEQUENCE [LARGE SCALE GENOMIC DNA]</scope>
    <source>
        <strain evidence="3 4">H23M54</strain>
    </source>
</reference>
<keyword evidence="4" id="KW-1185">Reference proteome</keyword>
<dbReference type="EMBL" id="CP041616">
    <property type="protein sequence ID" value="QDO89527.1"/>
    <property type="molecule type" value="Genomic_DNA"/>
</dbReference>
<gene>
    <name evidence="3" type="ORF">FNH13_15275</name>
</gene>
<dbReference type="Pfam" id="PF06032">
    <property type="entry name" value="S-Me-THD_N"/>
    <property type="match status" value="1"/>
</dbReference>
<dbReference type="SUPFAM" id="SSF160991">
    <property type="entry name" value="CV3147-like"/>
    <property type="match status" value="1"/>
</dbReference>
<sequence>MPLLLDRADLPALALGGAVLGSGGGGSPHVGLIMAQRGTSWPVTVHDVTELDPATPCIAVSYVGSTLLLEERLPDEASFAEAIAAVGRWLGSPATAVCTLEAAGLNALTALHLADTHQVVDADCMGRALPGLDQLSLLIDQVPGLVACVPTGSGGVALLHGARPSDVERVLRSALESHGGWAGLVIGGFTVGDLATHAIRGSTARALTLGRSLTAAVDRGPAALAAELGGRLLGVGRVMEVRQEPRRADVTSAQLRTSDGDVLRLVSRSEHIAALLNGEVVATSPTLVVTLDATTRAPLQVHECTLARDLIVLTLPASPWWWQDARRAAVAGPAHWGLEGLSAWRL</sequence>